<dbReference type="GeneID" id="33553889"/>
<reference evidence="1 2" key="1">
    <citation type="submission" date="2017-03" db="EMBL/GenBank/DDBJ databases">
        <title>Widespread Adenine N6-methylation of Active Genes in Fungi.</title>
        <authorList>
            <consortium name="DOE Joint Genome Institute"/>
            <person name="Mondo S.J."/>
            <person name="Dannebaum R.O."/>
            <person name="Kuo R.C."/>
            <person name="Louie K.B."/>
            <person name="Bewick A.J."/>
            <person name="Labutti K."/>
            <person name="Haridas S."/>
            <person name="Kuo A."/>
            <person name="Salamov A."/>
            <person name="Ahrendt S.R."/>
            <person name="Lau R."/>
            <person name="Bowen B.P."/>
            <person name="Lipzen A."/>
            <person name="Sullivan W."/>
            <person name="Andreopoulos W.B."/>
            <person name="Clum A."/>
            <person name="Lindquist E."/>
            <person name="Daum C."/>
            <person name="Northen T.R."/>
            <person name="Ramamoorthy G."/>
            <person name="Schmitz R.J."/>
            <person name="Gryganskyi A."/>
            <person name="Culley D."/>
            <person name="Magnuson J."/>
            <person name="James T.Y."/>
            <person name="O'Malley M.A."/>
            <person name="Stajich J.E."/>
            <person name="Spatafora J.W."/>
            <person name="Visel A."/>
            <person name="Grigoriev I.V."/>
        </authorList>
    </citation>
    <scope>NUCLEOTIDE SEQUENCE [LARGE SCALE GENOMIC DNA]</scope>
    <source>
        <strain evidence="1 2">NRRL Y-17943</strain>
    </source>
</reference>
<dbReference type="RefSeq" id="XP_021868457.1">
    <property type="nucleotide sequence ID" value="XM_022012081.1"/>
</dbReference>
<evidence type="ECO:0000313" key="1">
    <source>
        <dbReference type="EMBL" id="ORX34179.1"/>
    </source>
</evidence>
<comment type="caution">
    <text evidence="1">The sequence shown here is derived from an EMBL/GenBank/DDBJ whole genome shotgun (WGS) entry which is preliminary data.</text>
</comment>
<sequence>MQSLFMSSAMSADAGPSSNWTKLKLTLDAQSRDKGKEKETRFYEGKSKKRKALKGVAAYVRGPAEPTSVERGDGHVPYLFIHSKVKT</sequence>
<gene>
    <name evidence="1" type="ORF">BD324DRAFT_168649</name>
</gene>
<protein>
    <submittedName>
        <fullName evidence="1">Uncharacterized protein</fullName>
    </submittedName>
</protein>
<name>A0A1Y1U815_9TREE</name>
<dbReference type="Proteomes" id="UP000193218">
    <property type="component" value="Unassembled WGS sequence"/>
</dbReference>
<accession>A0A1Y1U815</accession>
<keyword evidence="2" id="KW-1185">Reference proteome</keyword>
<dbReference type="AlphaFoldDB" id="A0A1Y1U815"/>
<evidence type="ECO:0000313" key="2">
    <source>
        <dbReference type="Proteomes" id="UP000193218"/>
    </source>
</evidence>
<dbReference type="EMBL" id="NBSH01000015">
    <property type="protein sequence ID" value="ORX34179.1"/>
    <property type="molecule type" value="Genomic_DNA"/>
</dbReference>
<dbReference type="InParanoid" id="A0A1Y1U815"/>
<organism evidence="1 2">
    <name type="scientific">Kockovaella imperatae</name>
    <dbReference type="NCBI Taxonomy" id="4999"/>
    <lineage>
        <taxon>Eukaryota</taxon>
        <taxon>Fungi</taxon>
        <taxon>Dikarya</taxon>
        <taxon>Basidiomycota</taxon>
        <taxon>Agaricomycotina</taxon>
        <taxon>Tremellomycetes</taxon>
        <taxon>Tremellales</taxon>
        <taxon>Cuniculitremaceae</taxon>
        <taxon>Kockovaella</taxon>
    </lineage>
</organism>
<proteinExistence type="predicted"/>